<evidence type="ECO:0000256" key="5">
    <source>
        <dbReference type="ARBA" id="ARBA00022982"/>
    </source>
</evidence>
<comment type="similarity">
    <text evidence="8">Belongs to the 4Fe4S bacterial-type ferredoxin family. RnfC subfamily.</text>
</comment>
<keyword evidence="5 8" id="KW-0249">Electron transport</keyword>
<dbReference type="EC" id="7.-.-.-" evidence="8"/>
<proteinExistence type="inferred from homology"/>
<dbReference type="Gene3D" id="3.40.50.11540">
    <property type="entry name" value="NADH-ubiquinone oxidoreductase 51kDa subunit"/>
    <property type="match status" value="1"/>
</dbReference>
<comment type="cofactor">
    <cofactor evidence="8">
        <name>[4Fe-4S] cluster</name>
        <dbReference type="ChEBI" id="CHEBI:49883"/>
    </cofactor>
    <text evidence="8">Binds 2 [4Fe-4S] clusters per subunit.</text>
</comment>
<dbReference type="InterPro" id="IPR017900">
    <property type="entry name" value="4Fe4S_Fe_S_CS"/>
</dbReference>
<dbReference type="Gene3D" id="3.10.20.600">
    <property type="match status" value="1"/>
</dbReference>
<keyword evidence="8" id="KW-1278">Translocase</keyword>
<feature type="binding site" evidence="8">
    <location>
        <position position="405"/>
    </location>
    <ligand>
        <name>[4Fe-4S] cluster</name>
        <dbReference type="ChEBI" id="CHEBI:49883"/>
        <label>1</label>
    </ligand>
</feature>
<feature type="binding site" evidence="8">
    <location>
        <position position="366"/>
    </location>
    <ligand>
        <name>[4Fe-4S] cluster</name>
        <dbReference type="ChEBI" id="CHEBI:49883"/>
        <label>2</label>
    </ligand>
</feature>
<evidence type="ECO:0000256" key="6">
    <source>
        <dbReference type="ARBA" id="ARBA00023004"/>
    </source>
</evidence>
<sequence>MKRKSFPGGIHPLYNKELSKDKAIERMDTPKRVKILLQQHIGAPCQPLVEKGQDVVIGQKIGDTEKFVSAPIHSSISGKVVEITDKYVVIEGEDREEFVFGEKRDIDSLTADEIKGIVREAGIVGMGGAAFPTHVKLTPPEGKKFEAIILNGAECEPYLTIDDRIMTEQAEKVVYGLRALLKATGAEKGYIGIEVNKPQAIQAISEAIKNYNNIELVPLEVKYPQGGEKQLIKAVLNKEVPIGGLPVDIGALVNNVYTAAAVADAIREGKPLYERGITVTGKGVKEPKNIIVKIGTTFREVIDQCGGLTEDAAKIIAGGPMMGRAVADLDEVVTKGTSGILVLTESEVELVEEKTCIKCARCVDACPMYLMPNYLATYARKGMLEEAQKLHLFNCIECGCCSYVCPSRIPLIHLIRQGKWQVNSKKGSK</sequence>
<dbReference type="PANTHER" id="PTHR43034">
    <property type="entry name" value="ION-TRANSLOCATING OXIDOREDUCTASE COMPLEX SUBUNIT C"/>
    <property type="match status" value="1"/>
</dbReference>
<dbReference type="Proteomes" id="UP000243819">
    <property type="component" value="Unassembled WGS sequence"/>
</dbReference>
<dbReference type="AlphaFoldDB" id="A0A1H9YAY2"/>
<evidence type="ECO:0000256" key="2">
    <source>
        <dbReference type="ARBA" id="ARBA00022485"/>
    </source>
</evidence>
<organism evidence="10 11">
    <name type="scientific">Anaerobranca gottschalkii DSM 13577</name>
    <dbReference type="NCBI Taxonomy" id="1120990"/>
    <lineage>
        <taxon>Bacteria</taxon>
        <taxon>Bacillati</taxon>
        <taxon>Bacillota</taxon>
        <taxon>Clostridia</taxon>
        <taxon>Eubacteriales</taxon>
        <taxon>Proteinivoracaceae</taxon>
        <taxon>Anaerobranca</taxon>
    </lineage>
</organism>
<dbReference type="GO" id="GO:0046872">
    <property type="term" value="F:metal ion binding"/>
    <property type="evidence" value="ECO:0007669"/>
    <property type="project" value="UniProtKB-KW"/>
</dbReference>
<evidence type="ECO:0000313" key="11">
    <source>
        <dbReference type="Proteomes" id="UP000243819"/>
    </source>
</evidence>
<dbReference type="NCBIfam" id="TIGR01945">
    <property type="entry name" value="rnfC"/>
    <property type="match status" value="1"/>
</dbReference>
<dbReference type="Pfam" id="PF13375">
    <property type="entry name" value="RnfC_N"/>
    <property type="match status" value="1"/>
</dbReference>
<dbReference type="GO" id="GO:0022900">
    <property type="term" value="P:electron transport chain"/>
    <property type="evidence" value="ECO:0007669"/>
    <property type="project" value="UniProtKB-UniRule"/>
</dbReference>
<feature type="binding site" evidence="8">
    <location>
        <position position="398"/>
    </location>
    <ligand>
        <name>[4Fe-4S] cluster</name>
        <dbReference type="ChEBI" id="CHEBI:49883"/>
        <label>2</label>
    </ligand>
</feature>
<feature type="binding site" evidence="8">
    <location>
        <position position="395"/>
    </location>
    <ligand>
        <name>[4Fe-4S] cluster</name>
        <dbReference type="ChEBI" id="CHEBI:49883"/>
        <label>2</label>
    </ligand>
</feature>
<dbReference type="GO" id="GO:0005886">
    <property type="term" value="C:plasma membrane"/>
    <property type="evidence" value="ECO:0007669"/>
    <property type="project" value="UniProtKB-SubCell"/>
</dbReference>
<gene>
    <name evidence="8" type="primary">rnfC</name>
    <name evidence="10" type="ORF">SAMN03080614_100241</name>
</gene>
<evidence type="ECO:0000256" key="1">
    <source>
        <dbReference type="ARBA" id="ARBA00022448"/>
    </source>
</evidence>
<feature type="binding site" evidence="8">
    <location>
        <position position="362"/>
    </location>
    <ligand>
        <name>[4Fe-4S] cluster</name>
        <dbReference type="ChEBI" id="CHEBI:49883"/>
        <label>1</label>
    </ligand>
</feature>
<dbReference type="InterPro" id="IPR026902">
    <property type="entry name" value="RnfC_N"/>
</dbReference>
<dbReference type="GO" id="GO:0009055">
    <property type="term" value="F:electron transfer activity"/>
    <property type="evidence" value="ECO:0007669"/>
    <property type="project" value="InterPro"/>
</dbReference>
<keyword evidence="1 8" id="KW-0813">Transport</keyword>
<evidence type="ECO:0000256" key="4">
    <source>
        <dbReference type="ARBA" id="ARBA00022737"/>
    </source>
</evidence>
<evidence type="ECO:0000256" key="8">
    <source>
        <dbReference type="HAMAP-Rule" id="MF_00461"/>
    </source>
</evidence>
<accession>A0A1H9YAY2</accession>
<dbReference type="OrthoDB" id="9767754at2"/>
<comment type="subcellular location">
    <subcellularLocation>
        <location evidence="8">Cell membrane</location>
        <topology evidence="8">Peripheral membrane protein</topology>
    </subcellularLocation>
</comment>
<dbReference type="HAMAP" id="MF_00461">
    <property type="entry name" value="RsxC_RnfC"/>
    <property type="match status" value="1"/>
</dbReference>
<evidence type="ECO:0000259" key="9">
    <source>
        <dbReference type="PROSITE" id="PS51379"/>
    </source>
</evidence>
<dbReference type="Pfam" id="PF01512">
    <property type="entry name" value="Complex1_51K"/>
    <property type="match status" value="1"/>
</dbReference>
<feature type="domain" description="4Fe-4S ferredoxin-type" evidence="9">
    <location>
        <begin position="346"/>
        <end position="377"/>
    </location>
</feature>
<dbReference type="GO" id="GO:0051539">
    <property type="term" value="F:4 iron, 4 sulfur cluster binding"/>
    <property type="evidence" value="ECO:0007669"/>
    <property type="project" value="UniProtKB-KW"/>
</dbReference>
<dbReference type="InterPro" id="IPR037225">
    <property type="entry name" value="Nuo51_FMN-bd_sf"/>
</dbReference>
<dbReference type="RefSeq" id="WP_091348077.1">
    <property type="nucleotide sequence ID" value="NZ_FOIF01000002.1"/>
</dbReference>
<dbReference type="PANTHER" id="PTHR43034:SF2">
    <property type="entry name" value="ION-TRANSLOCATING OXIDOREDUCTASE COMPLEX SUBUNIT C"/>
    <property type="match status" value="1"/>
</dbReference>
<dbReference type="SUPFAM" id="SSF46548">
    <property type="entry name" value="alpha-helical ferredoxin"/>
    <property type="match status" value="1"/>
</dbReference>
<dbReference type="NCBIfam" id="NF003454">
    <property type="entry name" value="PRK05035.1"/>
    <property type="match status" value="1"/>
</dbReference>
<dbReference type="Pfam" id="PF13237">
    <property type="entry name" value="Fer4_10"/>
    <property type="match status" value="1"/>
</dbReference>
<dbReference type="PROSITE" id="PS00198">
    <property type="entry name" value="4FE4S_FER_1"/>
    <property type="match status" value="1"/>
</dbReference>
<feature type="domain" description="4Fe-4S ferredoxin-type" evidence="9">
    <location>
        <begin position="386"/>
        <end position="415"/>
    </location>
</feature>
<evidence type="ECO:0000256" key="7">
    <source>
        <dbReference type="ARBA" id="ARBA00023014"/>
    </source>
</evidence>
<keyword evidence="8" id="KW-1003">Cell membrane</keyword>
<keyword evidence="6 8" id="KW-0408">Iron</keyword>
<name>A0A1H9YAY2_9FIRM</name>
<keyword evidence="8" id="KW-0472">Membrane</keyword>
<dbReference type="InterPro" id="IPR017896">
    <property type="entry name" value="4Fe4S_Fe-S-bd"/>
</dbReference>
<keyword evidence="11" id="KW-1185">Reference proteome</keyword>
<keyword evidence="4 8" id="KW-0677">Repeat</keyword>
<protein>
    <recommendedName>
        <fullName evidence="8">Ion-translocating oxidoreductase complex subunit C</fullName>
        <ecNumber evidence="8">7.-.-.-</ecNumber>
    </recommendedName>
    <alternativeName>
        <fullName evidence="8">Rnf electron transport complex subunit C</fullName>
    </alternativeName>
</protein>
<evidence type="ECO:0000256" key="3">
    <source>
        <dbReference type="ARBA" id="ARBA00022723"/>
    </source>
</evidence>
<feature type="binding site" evidence="8">
    <location>
        <position position="356"/>
    </location>
    <ligand>
        <name>[4Fe-4S] cluster</name>
        <dbReference type="ChEBI" id="CHEBI:49883"/>
        <label>1</label>
    </ligand>
</feature>
<dbReference type="SUPFAM" id="SSF142019">
    <property type="entry name" value="Nqo1 FMN-binding domain-like"/>
    <property type="match status" value="1"/>
</dbReference>
<dbReference type="Pfam" id="PF10531">
    <property type="entry name" value="SLBB"/>
    <property type="match status" value="1"/>
</dbReference>
<dbReference type="InterPro" id="IPR011538">
    <property type="entry name" value="Nuo51_FMN-bd"/>
</dbReference>
<dbReference type="PROSITE" id="PS51379">
    <property type="entry name" value="4FE4S_FER_2"/>
    <property type="match status" value="2"/>
</dbReference>
<dbReference type="InterPro" id="IPR010208">
    <property type="entry name" value="Ion_transpt_RnfC/RsxC"/>
</dbReference>
<dbReference type="STRING" id="1120990.SAMN03080614_100241"/>
<keyword evidence="2 8" id="KW-0004">4Fe-4S</keyword>
<comment type="subunit">
    <text evidence="8">The complex is composed of six subunits: RnfA, RnfB, RnfC, RnfD, RnfE and RnfG.</text>
</comment>
<feature type="binding site" evidence="8">
    <location>
        <position position="401"/>
    </location>
    <ligand>
        <name>[4Fe-4S] cluster</name>
        <dbReference type="ChEBI" id="CHEBI:49883"/>
        <label>2</label>
    </ligand>
</feature>
<keyword evidence="3 8" id="KW-0479">Metal-binding</keyword>
<keyword evidence="7 8" id="KW-0411">Iron-sulfur</keyword>
<dbReference type="InterPro" id="IPR019554">
    <property type="entry name" value="Soluble_ligand-bd"/>
</dbReference>
<reference evidence="11" key="1">
    <citation type="submission" date="2016-10" db="EMBL/GenBank/DDBJ databases">
        <authorList>
            <person name="Varghese N."/>
            <person name="Submissions S."/>
        </authorList>
    </citation>
    <scope>NUCLEOTIDE SEQUENCE [LARGE SCALE GENOMIC DNA]</scope>
    <source>
        <strain evidence="11">DSM 13577</strain>
    </source>
</reference>
<dbReference type="EMBL" id="FOIF01000002">
    <property type="protein sequence ID" value="SES65588.1"/>
    <property type="molecule type" value="Genomic_DNA"/>
</dbReference>
<feature type="binding site" evidence="8">
    <location>
        <position position="359"/>
    </location>
    <ligand>
        <name>[4Fe-4S] cluster</name>
        <dbReference type="ChEBI" id="CHEBI:49883"/>
        <label>1</label>
    </ligand>
</feature>
<dbReference type="Gene3D" id="3.30.70.20">
    <property type="match status" value="1"/>
</dbReference>
<evidence type="ECO:0000313" key="10">
    <source>
        <dbReference type="EMBL" id="SES65588.1"/>
    </source>
</evidence>
<comment type="function">
    <text evidence="8">Part of a membrane-bound complex that couples electron transfer with translocation of ions across the membrane.</text>
</comment>